<dbReference type="Pfam" id="PF13187">
    <property type="entry name" value="Fer4_9"/>
    <property type="match status" value="1"/>
</dbReference>
<dbReference type="GeneID" id="6164363"/>
<keyword evidence="7" id="KW-1185">Reference proteome</keyword>
<dbReference type="InterPro" id="IPR050572">
    <property type="entry name" value="Fe-S_Ferredoxin"/>
</dbReference>
<dbReference type="GO" id="GO:0051539">
    <property type="term" value="F:4 iron, 4 sulfur cluster binding"/>
    <property type="evidence" value="ECO:0007669"/>
    <property type="project" value="UniProtKB-KW"/>
</dbReference>
<name>B1YDY5_PYRNV</name>
<feature type="domain" description="4Fe-4S ferredoxin-type" evidence="5">
    <location>
        <begin position="180"/>
        <end position="209"/>
    </location>
</feature>
<dbReference type="Pfam" id="PF12838">
    <property type="entry name" value="Fer4_7"/>
    <property type="match status" value="1"/>
</dbReference>
<dbReference type="SUPFAM" id="SSF54862">
    <property type="entry name" value="4Fe-4S ferredoxins"/>
    <property type="match status" value="2"/>
</dbReference>
<dbReference type="PANTHER" id="PTHR43687">
    <property type="entry name" value="ADENYLYLSULFATE REDUCTASE, BETA SUBUNIT"/>
    <property type="match status" value="1"/>
</dbReference>
<dbReference type="RefSeq" id="WP_012350417.1">
    <property type="nucleotide sequence ID" value="NC_010525.1"/>
</dbReference>
<keyword evidence="4" id="KW-0411">Iron-sulfur</keyword>
<dbReference type="HOGENOM" id="CLU_1113913_0_0_2"/>
<evidence type="ECO:0000259" key="5">
    <source>
        <dbReference type="PROSITE" id="PS51379"/>
    </source>
</evidence>
<dbReference type="Proteomes" id="UP000001694">
    <property type="component" value="Chromosome"/>
</dbReference>
<dbReference type="GO" id="GO:0016491">
    <property type="term" value="F:oxidoreductase activity"/>
    <property type="evidence" value="ECO:0007669"/>
    <property type="project" value="UniProtKB-ARBA"/>
</dbReference>
<evidence type="ECO:0000313" key="7">
    <source>
        <dbReference type="Proteomes" id="UP000001694"/>
    </source>
</evidence>
<dbReference type="Gene3D" id="3.30.70.20">
    <property type="match status" value="3"/>
</dbReference>
<dbReference type="GO" id="GO:0046872">
    <property type="term" value="F:metal ion binding"/>
    <property type="evidence" value="ECO:0007669"/>
    <property type="project" value="UniProtKB-KW"/>
</dbReference>
<dbReference type="PANTHER" id="PTHR43687:SF1">
    <property type="entry name" value="FERREDOXIN III"/>
    <property type="match status" value="1"/>
</dbReference>
<dbReference type="OrthoDB" id="15347at2157"/>
<keyword evidence="3" id="KW-0408">Iron</keyword>
<evidence type="ECO:0000256" key="1">
    <source>
        <dbReference type="ARBA" id="ARBA00022485"/>
    </source>
</evidence>
<dbReference type="PROSITE" id="PS51379">
    <property type="entry name" value="4FE4S_FER_2"/>
    <property type="match status" value="3"/>
</dbReference>
<evidence type="ECO:0000256" key="2">
    <source>
        <dbReference type="ARBA" id="ARBA00022723"/>
    </source>
</evidence>
<evidence type="ECO:0000256" key="3">
    <source>
        <dbReference type="ARBA" id="ARBA00023004"/>
    </source>
</evidence>
<keyword evidence="2" id="KW-0479">Metal-binding</keyword>
<feature type="domain" description="4Fe-4S ferredoxin-type" evidence="5">
    <location>
        <begin position="211"/>
        <end position="240"/>
    </location>
</feature>
<dbReference type="KEGG" id="tne:Tneu_1067"/>
<keyword evidence="1" id="KW-0004">4Fe-4S</keyword>
<dbReference type="AlphaFoldDB" id="B1YDY5"/>
<organism evidence="6 7">
    <name type="scientific">Pyrobaculum neutrophilum (strain DSM 2338 / JCM 9278 / NBRC 100436 / V24Sta)</name>
    <name type="common">Thermoproteus neutrophilus</name>
    <dbReference type="NCBI Taxonomy" id="444157"/>
    <lineage>
        <taxon>Archaea</taxon>
        <taxon>Thermoproteota</taxon>
        <taxon>Thermoprotei</taxon>
        <taxon>Thermoproteales</taxon>
        <taxon>Thermoproteaceae</taxon>
        <taxon>Pyrobaculum</taxon>
    </lineage>
</organism>
<gene>
    <name evidence="6" type="ordered locus">Tneu_1067</name>
</gene>
<dbReference type="InterPro" id="IPR017900">
    <property type="entry name" value="4Fe4S_Fe_S_CS"/>
</dbReference>
<dbReference type="STRING" id="444157.Tneu_1067"/>
<accession>B1YDY5</accession>
<proteinExistence type="predicted"/>
<feature type="domain" description="4Fe-4S ferredoxin-type" evidence="5">
    <location>
        <begin position="37"/>
        <end position="66"/>
    </location>
</feature>
<evidence type="ECO:0000256" key="4">
    <source>
        <dbReference type="ARBA" id="ARBA00023014"/>
    </source>
</evidence>
<sequence>MKIYADFGRCVRGFWTGASCRKCVDVCPAGALYVEGRFVKAEPSLCVGCGVCMSACPTGVFTAQLGPYISCREGGVCINGLRAEDYLRLVEKYGEVTVDARCDDCSLRGRGLEELEKAVKAGLKIRVIRGRGGDVGRRMLLRRGLAKLAGGDLLEVKRGPPRRISYDREKAVELGLVSPRRPAIDVEKCTACFLCAGVCPIQAIEVDEDEVMLKVDGYKCAECGLCAEACPEGAIKLVEGGEPVETYLFEVEQCPNCGTVYPKKRGVCPVCGVGRELIREVYGV</sequence>
<dbReference type="EMBL" id="CP001014">
    <property type="protein sequence ID" value="ACB39998.1"/>
    <property type="molecule type" value="Genomic_DNA"/>
</dbReference>
<dbReference type="PROSITE" id="PS00198">
    <property type="entry name" value="4FE4S_FER_1"/>
    <property type="match status" value="2"/>
</dbReference>
<dbReference type="eggNOG" id="arCOG02187">
    <property type="taxonomic scope" value="Archaea"/>
</dbReference>
<reference evidence="6" key="1">
    <citation type="submission" date="2008-03" db="EMBL/GenBank/DDBJ databases">
        <title>Complete sequence of Thermoproteus neutrophilus V24Sta.</title>
        <authorList>
            <consortium name="US DOE Joint Genome Institute"/>
            <person name="Copeland A."/>
            <person name="Lucas S."/>
            <person name="Lapidus A."/>
            <person name="Glavina del Rio T."/>
            <person name="Dalin E."/>
            <person name="Tice H."/>
            <person name="Bruce D."/>
            <person name="Goodwin L."/>
            <person name="Pitluck S."/>
            <person name="Sims D."/>
            <person name="Brettin T."/>
            <person name="Detter J.C."/>
            <person name="Han C."/>
            <person name="Kuske C.R."/>
            <person name="Schmutz J."/>
            <person name="Larimer F."/>
            <person name="Land M."/>
            <person name="Hauser L."/>
            <person name="Kyrpides N."/>
            <person name="Mikhailova N."/>
            <person name="Biddle J.F."/>
            <person name="Zhang Z."/>
            <person name="Fitz-Gibbon S.T."/>
            <person name="Lowe T.M."/>
            <person name="Saltikov C."/>
            <person name="House C.H."/>
            <person name="Richardson P."/>
        </authorList>
    </citation>
    <scope>NUCLEOTIDE SEQUENCE [LARGE SCALE GENOMIC DNA]</scope>
    <source>
        <strain evidence="6">V24Sta</strain>
    </source>
</reference>
<protein>
    <submittedName>
        <fullName evidence="6">4Fe-4S ferredoxin iron-sulfur binding domain protein</fullName>
    </submittedName>
</protein>
<dbReference type="InterPro" id="IPR017896">
    <property type="entry name" value="4Fe4S_Fe-S-bd"/>
</dbReference>
<evidence type="ECO:0000313" key="6">
    <source>
        <dbReference type="EMBL" id="ACB39998.1"/>
    </source>
</evidence>